<reference evidence="2" key="1">
    <citation type="submission" date="2009-12" db="EMBL/GenBank/DDBJ databases">
        <title>The Genome Sequence of Anolis carolinensis (Green Anole Lizard).</title>
        <authorList>
            <consortium name="The Genome Sequencing Platform"/>
            <person name="Di Palma F."/>
            <person name="Alfoldi J."/>
            <person name="Heiman D."/>
            <person name="Young S."/>
            <person name="Grabherr M."/>
            <person name="Johnson J."/>
            <person name="Lander E.S."/>
            <person name="Lindblad-Toh K."/>
        </authorList>
    </citation>
    <scope>NUCLEOTIDE SEQUENCE [LARGE SCALE GENOMIC DNA]</scope>
    <source>
        <strain evidence="2">JBL SC #1</strain>
    </source>
</reference>
<feature type="compositionally biased region" description="Basic residues" evidence="1">
    <location>
        <begin position="676"/>
        <end position="688"/>
    </location>
</feature>
<evidence type="ECO:0000313" key="2">
    <source>
        <dbReference type="Ensembl" id="ENSACAP00000020546.2"/>
    </source>
</evidence>
<dbReference type="Proteomes" id="UP000001646">
    <property type="component" value="Unplaced"/>
</dbReference>
<feature type="compositionally biased region" description="Basic and acidic residues" evidence="1">
    <location>
        <begin position="469"/>
        <end position="478"/>
    </location>
</feature>
<protein>
    <submittedName>
        <fullName evidence="2">Coiled-coil domain containing 157</fullName>
    </submittedName>
</protein>
<dbReference type="PANTHER" id="PTHR43696">
    <property type="entry name" value="COILED-COIL DOMAIN-CONTAINING PROTEIN 157"/>
    <property type="match status" value="1"/>
</dbReference>
<dbReference type="STRING" id="28377.ENSACAP00000020546"/>
<proteinExistence type="predicted"/>
<evidence type="ECO:0000256" key="1">
    <source>
        <dbReference type="SAM" id="MobiDB-lite"/>
    </source>
</evidence>
<feature type="region of interest" description="Disordered" evidence="1">
    <location>
        <begin position="135"/>
        <end position="160"/>
    </location>
</feature>
<dbReference type="GeneTree" id="ENSGT00390000013684"/>
<dbReference type="RefSeq" id="XP_003226847.1">
    <property type="nucleotide sequence ID" value="XM_003226799.4"/>
</dbReference>
<reference evidence="2" key="3">
    <citation type="submission" date="2025-09" db="UniProtKB">
        <authorList>
            <consortium name="Ensembl"/>
        </authorList>
    </citation>
    <scope>IDENTIFICATION</scope>
</reference>
<dbReference type="OrthoDB" id="10051906at2759"/>
<dbReference type="InParanoid" id="H9GU81"/>
<dbReference type="InterPro" id="IPR029681">
    <property type="entry name" value="CCDC157"/>
</dbReference>
<sequence length="688" mass="77120">MESLQRDIVELQGTVIEVFSRSGPIRCPSWKFPDKASCDLDLVSLLEHYGFAENDPELAQRSHVLLLELIIDRLLLLLQSFREYAENLISEGPSSSPSGAMGPSMSVGLAVRTYWDSMVKLGSLYQQLVMEKKGNKEDVSRRDQAEIKRTRSSCSQQSESDVTILGMQGSSLTSSIASGQMCGHFPNCIPSPTTEPPVVPCEACEKAQTSLREVGHAIVGLCEVQNLPSSLGKFLKTAEETLRARPLSVVDIDYWAAEQGKDVSRIGKHLRTLTELVGPLKVELEAAQKQVEDLEARLQEEKEAQEQQRKEAEQSFEKKHKESLRRVGRLEKEKEDLQNKTITLEKNITTLKKKLRFQEAAIQELEQAQMDLLQNMVNKAEVRLLEERLEAQSGQLEDVKEQLGQATTELDKEKAKAESMLRHKESLQAKQRALMQQLDRLDQECEGLKTSLANEEEERFLMKERLKETREKRREAQHQLEAQQKLTEKAEREKASAEHSASELQRSLSQLGELVQEMKEKERLLVLFPDLHVPVEAQFEGTGDVLEDMAKQLQANNIRISVLEEENTRLRAALAKMKEVAQQEGTKVLPPTQLWNQSSADALYEDGGVPAPIGGPAAVALQGVAIRHPSRHDTLWSRCSRSTSATSSSQRTLGNPPSKPSSGESFAFAYKDLPHVKGRGRGSRAHQK</sequence>
<dbReference type="GeneID" id="100567808"/>
<reference evidence="2" key="2">
    <citation type="submission" date="2025-08" db="UniProtKB">
        <authorList>
            <consortium name="Ensembl"/>
        </authorList>
    </citation>
    <scope>IDENTIFICATION</scope>
</reference>
<dbReference type="Ensembl" id="ENSACAT00000027957.3">
    <property type="protein sequence ID" value="ENSACAP00000020546.2"/>
    <property type="gene ID" value="ENSACAG00000009485.4"/>
</dbReference>
<feature type="compositionally biased region" description="Basic and acidic residues" evidence="1">
    <location>
        <begin position="135"/>
        <end position="149"/>
    </location>
</feature>
<name>H9GU81_ANOCA</name>
<evidence type="ECO:0000313" key="3">
    <source>
        <dbReference type="Proteomes" id="UP000001646"/>
    </source>
</evidence>
<keyword evidence="3" id="KW-1185">Reference proteome</keyword>
<dbReference type="HOGENOM" id="CLU_019717_2_0_1"/>
<feature type="compositionally biased region" description="Basic and acidic residues" evidence="1">
    <location>
        <begin position="486"/>
        <end position="501"/>
    </location>
</feature>
<dbReference type="AlphaFoldDB" id="H9GU81"/>
<feature type="region of interest" description="Disordered" evidence="1">
    <location>
        <begin position="632"/>
        <end position="688"/>
    </location>
</feature>
<dbReference type="Bgee" id="ENSACAG00000009485">
    <property type="expression patterns" value="Expressed in kidney and 7 other cell types or tissues"/>
</dbReference>
<dbReference type="PANTHER" id="PTHR43696:SF9">
    <property type="entry name" value="COILED-COIL DOMAIN-CONTAINING PROTEIN 157"/>
    <property type="match status" value="1"/>
</dbReference>
<dbReference type="eggNOG" id="ENOG502QPW2">
    <property type="taxonomic scope" value="Eukaryota"/>
</dbReference>
<accession>H9GU81</accession>
<feature type="region of interest" description="Disordered" evidence="1">
    <location>
        <begin position="469"/>
        <end position="504"/>
    </location>
</feature>
<dbReference type="CTD" id="550631"/>
<feature type="region of interest" description="Disordered" evidence="1">
    <location>
        <begin position="299"/>
        <end position="332"/>
    </location>
</feature>
<organism evidence="2 3">
    <name type="scientific">Anolis carolinensis</name>
    <name type="common">Green anole</name>
    <name type="synonym">American chameleon</name>
    <dbReference type="NCBI Taxonomy" id="28377"/>
    <lineage>
        <taxon>Eukaryota</taxon>
        <taxon>Metazoa</taxon>
        <taxon>Chordata</taxon>
        <taxon>Craniata</taxon>
        <taxon>Vertebrata</taxon>
        <taxon>Euteleostomi</taxon>
        <taxon>Lepidosauria</taxon>
        <taxon>Squamata</taxon>
        <taxon>Bifurcata</taxon>
        <taxon>Unidentata</taxon>
        <taxon>Episquamata</taxon>
        <taxon>Toxicofera</taxon>
        <taxon>Iguania</taxon>
        <taxon>Dactyloidae</taxon>
        <taxon>Anolis</taxon>
    </lineage>
</organism>
<dbReference type="RefSeq" id="XP_008117990.1">
    <property type="nucleotide sequence ID" value="XM_008119783.3"/>
</dbReference>
<gene>
    <name evidence="2" type="primary">CCDC157</name>
</gene>
<dbReference type="KEGG" id="acs:100567808"/>
<feature type="compositionally biased region" description="Low complexity" evidence="1">
    <location>
        <begin position="637"/>
        <end position="652"/>
    </location>
</feature>